<organism evidence="2 3">
    <name type="scientific">Thiobacillus denitrificans</name>
    <dbReference type="NCBI Taxonomy" id="36861"/>
    <lineage>
        <taxon>Bacteria</taxon>
        <taxon>Pseudomonadati</taxon>
        <taxon>Pseudomonadota</taxon>
        <taxon>Betaproteobacteria</taxon>
        <taxon>Nitrosomonadales</taxon>
        <taxon>Thiobacillaceae</taxon>
        <taxon>Thiobacillus</taxon>
    </lineage>
</organism>
<evidence type="ECO:0000256" key="1">
    <source>
        <dbReference type="SAM" id="SignalP"/>
    </source>
</evidence>
<keyword evidence="3" id="KW-1185">Reference proteome</keyword>
<accession>A0A119CVD1</accession>
<dbReference type="Proteomes" id="UP000064243">
    <property type="component" value="Unassembled WGS sequence"/>
</dbReference>
<reference evidence="2 3" key="1">
    <citation type="journal article" date="2015" name="Appl. Environ. Microbiol.">
        <title>Aerobic and Anaerobic Thiosulfate Oxidation by a Cold-Adapted, Subglacial Chemoautotroph.</title>
        <authorList>
            <person name="Harrold Z.R."/>
            <person name="Skidmore M.L."/>
            <person name="Hamilton T.L."/>
            <person name="Desch L."/>
            <person name="Amada K."/>
            <person name="van Gelder W."/>
            <person name="Glover K."/>
            <person name="Roden E.E."/>
            <person name="Boyd E.S."/>
        </authorList>
    </citation>
    <scope>NUCLEOTIDE SEQUENCE [LARGE SCALE GENOMIC DNA]</scope>
    <source>
        <strain evidence="2 3">RG</strain>
    </source>
</reference>
<protein>
    <submittedName>
        <fullName evidence="2">Uncharacterized protein</fullName>
    </submittedName>
</protein>
<proteinExistence type="predicted"/>
<gene>
    <name evidence="2" type="ORF">ABW22_11105</name>
</gene>
<evidence type="ECO:0000313" key="3">
    <source>
        <dbReference type="Proteomes" id="UP000064243"/>
    </source>
</evidence>
<evidence type="ECO:0000313" key="2">
    <source>
        <dbReference type="EMBL" id="KVW94979.1"/>
    </source>
</evidence>
<sequence length="79" mass="8932">MKIKFLALPLLCVAGVAMADGVDREAESAQTVAAQERVQDREQMHARKTTRLPQGDLRHCLDLQTNDAIIRCSETRRKR</sequence>
<keyword evidence="1" id="KW-0732">Signal</keyword>
<name>A0A119CVD1_THIDE</name>
<dbReference type="EMBL" id="LDUG01000029">
    <property type="protein sequence ID" value="KVW94979.1"/>
    <property type="molecule type" value="Genomic_DNA"/>
</dbReference>
<feature type="chain" id="PRO_5007161806" evidence="1">
    <location>
        <begin position="20"/>
        <end position="79"/>
    </location>
</feature>
<dbReference type="RefSeq" id="WP_059756359.1">
    <property type="nucleotide sequence ID" value="NZ_LDUG01000029.1"/>
</dbReference>
<comment type="caution">
    <text evidence="2">The sequence shown here is derived from an EMBL/GenBank/DDBJ whole genome shotgun (WGS) entry which is preliminary data.</text>
</comment>
<feature type="signal peptide" evidence="1">
    <location>
        <begin position="1"/>
        <end position="19"/>
    </location>
</feature>
<dbReference type="AlphaFoldDB" id="A0A119CVD1"/>
<dbReference type="PATRIC" id="fig|36861.3.peg.1897"/>